<evidence type="ECO:0000313" key="2">
    <source>
        <dbReference type="Proteomes" id="UP001177023"/>
    </source>
</evidence>
<proteinExistence type="predicted"/>
<organism evidence="1 2">
    <name type="scientific">Mesorhabditis spiculigera</name>
    <dbReference type="NCBI Taxonomy" id="96644"/>
    <lineage>
        <taxon>Eukaryota</taxon>
        <taxon>Metazoa</taxon>
        <taxon>Ecdysozoa</taxon>
        <taxon>Nematoda</taxon>
        <taxon>Chromadorea</taxon>
        <taxon>Rhabditida</taxon>
        <taxon>Rhabditina</taxon>
        <taxon>Rhabditomorpha</taxon>
        <taxon>Rhabditoidea</taxon>
        <taxon>Rhabditidae</taxon>
        <taxon>Mesorhabditinae</taxon>
        <taxon>Mesorhabditis</taxon>
    </lineage>
</organism>
<gene>
    <name evidence="1" type="ORF">MSPICULIGERA_LOCUS23451</name>
</gene>
<accession>A0AA36DDD0</accession>
<feature type="non-terminal residue" evidence="1">
    <location>
        <position position="1"/>
    </location>
</feature>
<dbReference type="Gene3D" id="3.30.710.10">
    <property type="entry name" value="Potassium Channel Kv1.1, Chain A"/>
    <property type="match status" value="1"/>
</dbReference>
<dbReference type="Proteomes" id="UP001177023">
    <property type="component" value="Unassembled WGS sequence"/>
</dbReference>
<dbReference type="InterPro" id="IPR011333">
    <property type="entry name" value="SKP1/BTB/POZ_sf"/>
</dbReference>
<keyword evidence="2" id="KW-1185">Reference proteome</keyword>
<comment type="caution">
    <text evidence="1">The sequence shown here is derived from an EMBL/GenBank/DDBJ whole genome shotgun (WGS) entry which is preliminary data.</text>
</comment>
<name>A0AA36DDD0_9BILA</name>
<dbReference type="AlphaFoldDB" id="A0AA36DDD0"/>
<reference evidence="1" key="1">
    <citation type="submission" date="2023-06" db="EMBL/GenBank/DDBJ databases">
        <authorList>
            <person name="Delattre M."/>
        </authorList>
    </citation>
    <scope>NUCLEOTIDE SEQUENCE</scope>
    <source>
        <strain evidence="1">AF72</strain>
    </source>
</reference>
<sequence length="152" mass="17227">MTFASITTSANNIGDYVIMETSDGEFLEITASSALAIQSNLLQDITELYASDPTPIRVPDVDKKALLLLVKLCETEASRQDRQIARDVKKIKRLSSADLIQLWHAADFLGLQQPFNRIDSELKDRQRLAENRAKPDPEHRRAEDCKFCFKAF</sequence>
<protein>
    <submittedName>
        <fullName evidence="1">Uncharacterized protein</fullName>
    </submittedName>
</protein>
<evidence type="ECO:0000313" key="1">
    <source>
        <dbReference type="EMBL" id="CAJ0585428.1"/>
    </source>
</evidence>
<dbReference type="EMBL" id="CATQJA010002704">
    <property type="protein sequence ID" value="CAJ0585428.1"/>
    <property type="molecule type" value="Genomic_DNA"/>
</dbReference>